<evidence type="ECO:0000313" key="2">
    <source>
        <dbReference type="EMBL" id="RIX45867.1"/>
    </source>
</evidence>
<organism evidence="2 3">
    <name type="scientific">Paenibacillus nanensis</name>
    <dbReference type="NCBI Taxonomy" id="393251"/>
    <lineage>
        <taxon>Bacteria</taxon>
        <taxon>Bacillati</taxon>
        <taxon>Bacillota</taxon>
        <taxon>Bacilli</taxon>
        <taxon>Bacillales</taxon>
        <taxon>Paenibacillaceae</taxon>
        <taxon>Paenibacillus</taxon>
    </lineage>
</organism>
<dbReference type="PANTHER" id="PTHR43404:SF2">
    <property type="entry name" value="LIPOPOLYSACCHARIDE CHOLINEPHOSPHOTRANSFERASE LICD"/>
    <property type="match status" value="1"/>
</dbReference>
<dbReference type="RefSeq" id="WP_119603167.1">
    <property type="nucleotide sequence ID" value="NZ_QXQA01000030.1"/>
</dbReference>
<comment type="caution">
    <text evidence="2">The sequence shown here is derived from an EMBL/GenBank/DDBJ whole genome shotgun (WGS) entry which is preliminary data.</text>
</comment>
<accession>A0A3A1UIE6</accession>
<dbReference type="OrthoDB" id="9786100at2"/>
<dbReference type="GO" id="GO:0009100">
    <property type="term" value="P:glycoprotein metabolic process"/>
    <property type="evidence" value="ECO:0007669"/>
    <property type="project" value="UniProtKB-ARBA"/>
</dbReference>
<dbReference type="Proteomes" id="UP000266482">
    <property type="component" value="Unassembled WGS sequence"/>
</dbReference>
<dbReference type="InterPro" id="IPR007074">
    <property type="entry name" value="LicD/FKTN/FKRP_NTP_transf"/>
</dbReference>
<dbReference type="AlphaFoldDB" id="A0A3A1UIE6"/>
<reference evidence="2 3" key="1">
    <citation type="submission" date="2018-09" db="EMBL/GenBank/DDBJ databases">
        <title>Paenibacillus aracenensis nov. sp. isolated from a cave in southern Spain.</title>
        <authorList>
            <person name="Jurado V."/>
            <person name="Gutierrez-Patricio S."/>
            <person name="Gonzalez-Pimentel J.L."/>
            <person name="Miller A.Z."/>
            <person name="Laiz L."/>
            <person name="Saiz-Jimenez C."/>
        </authorList>
    </citation>
    <scope>NUCLEOTIDE SEQUENCE [LARGE SCALE GENOMIC DNA]</scope>
    <source>
        <strain evidence="2 3">DSM 22867</strain>
    </source>
</reference>
<dbReference type="Pfam" id="PF04991">
    <property type="entry name" value="LicD"/>
    <property type="match status" value="1"/>
</dbReference>
<feature type="domain" description="LicD/FKTN/FKRP nucleotidyltransferase" evidence="1">
    <location>
        <begin position="26"/>
        <end position="255"/>
    </location>
</feature>
<name>A0A3A1UIE6_9BACL</name>
<protein>
    <submittedName>
        <fullName evidence="2">LicD family protein</fullName>
    </submittedName>
</protein>
<gene>
    <name evidence="2" type="ORF">D3P08_26670</name>
</gene>
<keyword evidence="3" id="KW-1185">Reference proteome</keyword>
<dbReference type="EMBL" id="QXQA01000030">
    <property type="protein sequence ID" value="RIX45867.1"/>
    <property type="molecule type" value="Genomic_DNA"/>
</dbReference>
<dbReference type="PANTHER" id="PTHR43404">
    <property type="entry name" value="LIPOPOLYSACCHARIDE CHOLINEPHOSPHOTRANSFERASE LICD"/>
    <property type="match status" value="1"/>
</dbReference>
<evidence type="ECO:0000259" key="1">
    <source>
        <dbReference type="Pfam" id="PF04991"/>
    </source>
</evidence>
<sequence length="279" mass="32662">MSISETNLRTLKAKELGILIEFDKLCKLLEINYSLSSGTLLGAVRHGGFIPWDDDLDVLMNRADYNRLINEGQKYLPSHLFIQTYETDKKYPLNFGKIRDTSTMLKEYSTQSIDMVTGVYIDIFPIDKISSSKFIRVIDNYLISLILSLKYSSTIEWITRSNSFTGKMLKTLLFPIAKLIGTQSLNKLETLIRTKNNTDDNNLTYGDRYTLPAHRLKDSMTMDINLFNDFEEIVFENRMFKTIKKKEEYLKIIYGDYMQLPPEEKRVFRHDFIEIDFEK</sequence>
<proteinExistence type="predicted"/>
<evidence type="ECO:0000313" key="3">
    <source>
        <dbReference type="Proteomes" id="UP000266482"/>
    </source>
</evidence>
<dbReference type="InterPro" id="IPR052942">
    <property type="entry name" value="LPS_cholinephosphotransferase"/>
</dbReference>